<reference evidence="3" key="1">
    <citation type="submission" date="2017-02" db="UniProtKB">
        <authorList>
            <consortium name="WormBaseParasite"/>
        </authorList>
    </citation>
    <scope>IDENTIFICATION</scope>
</reference>
<proteinExistence type="predicted"/>
<sequence>MQRLMSPTITSKPTHKDQKYLPTESPAELSSFSKSQVAAQIFQGFHRLPQKRAIGYSFTTTTCIGSCQSSCKQGCLIPTNSIPVASTSCGSCCKPNCNVQCAQRECPNKSQPTNPVVEASPYRNAESNSVQPIVPSSGEPRHEQTEASSLVTRPCRLSCTPRCGCIQKQMTSQNPTQRPFTTAAATIHRSATSSELTTTTTETASTTHQNQELPQADDALPSCIINCQEVCVQQCIRQELLLAQCSPSCISSCAENCAHMQTPSQRTTLPTPTAVRRTSLCLSSSPDESTCLCPEGFIICITPAGTGQCCQKG</sequence>
<protein>
    <submittedName>
        <fullName evidence="3">TIL domain-containing protein</fullName>
    </submittedName>
</protein>
<feature type="region of interest" description="Disordered" evidence="1">
    <location>
        <begin position="106"/>
        <end position="148"/>
    </location>
</feature>
<evidence type="ECO:0000256" key="1">
    <source>
        <dbReference type="SAM" id="MobiDB-lite"/>
    </source>
</evidence>
<name>A0A0M3HPZ1_ASCLU</name>
<keyword evidence="2" id="KW-1185">Reference proteome</keyword>
<dbReference type="AlphaFoldDB" id="A0A0M3HPZ1"/>
<feature type="compositionally biased region" description="Low complexity" evidence="1">
    <location>
        <begin position="190"/>
        <end position="207"/>
    </location>
</feature>
<dbReference type="Proteomes" id="UP000036681">
    <property type="component" value="Unplaced"/>
</dbReference>
<dbReference type="WBParaSite" id="ALUE_0000405401-mRNA-1">
    <property type="protein sequence ID" value="ALUE_0000405401-mRNA-1"/>
    <property type="gene ID" value="ALUE_0000405401"/>
</dbReference>
<organism evidence="2 3">
    <name type="scientific">Ascaris lumbricoides</name>
    <name type="common">Giant roundworm</name>
    <dbReference type="NCBI Taxonomy" id="6252"/>
    <lineage>
        <taxon>Eukaryota</taxon>
        <taxon>Metazoa</taxon>
        <taxon>Ecdysozoa</taxon>
        <taxon>Nematoda</taxon>
        <taxon>Chromadorea</taxon>
        <taxon>Rhabditida</taxon>
        <taxon>Spirurina</taxon>
        <taxon>Ascaridomorpha</taxon>
        <taxon>Ascaridoidea</taxon>
        <taxon>Ascarididae</taxon>
        <taxon>Ascaris</taxon>
    </lineage>
</organism>
<accession>A0A0M3HPZ1</accession>
<feature type="compositionally biased region" description="Polar residues" evidence="1">
    <location>
        <begin position="1"/>
        <end position="12"/>
    </location>
</feature>
<evidence type="ECO:0000313" key="3">
    <source>
        <dbReference type="WBParaSite" id="ALUE_0000405401-mRNA-1"/>
    </source>
</evidence>
<feature type="region of interest" description="Disordered" evidence="1">
    <location>
        <begin position="1"/>
        <end position="21"/>
    </location>
</feature>
<evidence type="ECO:0000313" key="2">
    <source>
        <dbReference type="Proteomes" id="UP000036681"/>
    </source>
</evidence>
<feature type="region of interest" description="Disordered" evidence="1">
    <location>
        <begin position="186"/>
        <end position="212"/>
    </location>
</feature>